<sequence>MSKKTPERKNAKRKKQKKPYKGTTSFIEFRKFFNEQIRTIASNIPPIEICLNGKKEIISLTIIETHSSGWISKIWNALSNDHFIRQHFAQQAEEIKNKGKTTQQTGFCFTSNQTINKEYIDEWAIQTARDQIINNPLCFVPTPILSCLQKEEDKKMLKDDIIRRIKAIDPRNPITSLHHDLHHEPHHDSLFRCRHYPECIKNDQCIIKTMNELFLKGLYPL</sequence>
<dbReference type="EMBL" id="CAJVPV010000440">
    <property type="protein sequence ID" value="CAG8457339.1"/>
    <property type="molecule type" value="Genomic_DNA"/>
</dbReference>
<evidence type="ECO:0000256" key="1">
    <source>
        <dbReference type="SAM" id="MobiDB-lite"/>
    </source>
</evidence>
<proteinExistence type="predicted"/>
<evidence type="ECO:0000313" key="2">
    <source>
        <dbReference type="EMBL" id="CAG8457339.1"/>
    </source>
</evidence>
<evidence type="ECO:0000313" key="3">
    <source>
        <dbReference type="Proteomes" id="UP000789342"/>
    </source>
</evidence>
<gene>
    <name evidence="2" type="ORF">AMORRO_LOCUS1222</name>
</gene>
<dbReference type="AlphaFoldDB" id="A0A9N8VQH5"/>
<comment type="caution">
    <text evidence="2">The sequence shown here is derived from an EMBL/GenBank/DDBJ whole genome shotgun (WGS) entry which is preliminary data.</text>
</comment>
<reference evidence="2" key="1">
    <citation type="submission" date="2021-06" db="EMBL/GenBank/DDBJ databases">
        <authorList>
            <person name="Kallberg Y."/>
            <person name="Tangrot J."/>
            <person name="Rosling A."/>
        </authorList>
    </citation>
    <scope>NUCLEOTIDE SEQUENCE</scope>
    <source>
        <strain evidence="2">CL551</strain>
    </source>
</reference>
<protein>
    <submittedName>
        <fullName evidence="2">3412_t:CDS:1</fullName>
    </submittedName>
</protein>
<name>A0A9N8VQH5_9GLOM</name>
<accession>A0A9N8VQH5</accession>
<feature type="compositionally biased region" description="Basic residues" evidence="1">
    <location>
        <begin position="10"/>
        <end position="20"/>
    </location>
</feature>
<dbReference type="Proteomes" id="UP000789342">
    <property type="component" value="Unassembled WGS sequence"/>
</dbReference>
<feature type="region of interest" description="Disordered" evidence="1">
    <location>
        <begin position="1"/>
        <end position="21"/>
    </location>
</feature>
<organism evidence="2 3">
    <name type="scientific">Acaulospora morrowiae</name>
    <dbReference type="NCBI Taxonomy" id="94023"/>
    <lineage>
        <taxon>Eukaryota</taxon>
        <taxon>Fungi</taxon>
        <taxon>Fungi incertae sedis</taxon>
        <taxon>Mucoromycota</taxon>
        <taxon>Glomeromycotina</taxon>
        <taxon>Glomeromycetes</taxon>
        <taxon>Diversisporales</taxon>
        <taxon>Acaulosporaceae</taxon>
        <taxon>Acaulospora</taxon>
    </lineage>
</organism>
<keyword evidence="3" id="KW-1185">Reference proteome</keyword>